<proteinExistence type="predicted"/>
<protein>
    <submittedName>
        <fullName evidence="2">Uncharacterized protein</fullName>
    </submittedName>
</protein>
<dbReference type="EMBL" id="OX458335">
    <property type="protein sequence ID" value="CAI8961026.1"/>
    <property type="molecule type" value="Genomic_DNA"/>
</dbReference>
<evidence type="ECO:0000313" key="2">
    <source>
        <dbReference type="EMBL" id="CAI8961026.1"/>
    </source>
</evidence>
<gene>
    <name evidence="2" type="ORF">DAPPPG215_23765</name>
</gene>
<feature type="transmembrane region" description="Helical" evidence="1">
    <location>
        <begin position="91"/>
        <end position="113"/>
    </location>
</feature>
<keyword evidence="1" id="KW-0472">Membrane</keyword>
<keyword evidence="1" id="KW-0812">Transmembrane</keyword>
<evidence type="ECO:0000313" key="3">
    <source>
        <dbReference type="Proteomes" id="UP001177000"/>
    </source>
</evidence>
<reference evidence="2" key="1">
    <citation type="submission" date="2023-03" db="EMBL/GenBank/DDBJ databases">
        <authorList>
            <person name="Pothier F. J."/>
        </authorList>
    </citation>
    <scope>NUCLEOTIDE SEQUENCE</scope>
    <source>
        <strain evidence="2">DAPP-PG 215</strain>
    </source>
</reference>
<name>A0AAQ0SJW4_PSEUB</name>
<evidence type="ECO:0000256" key="1">
    <source>
        <dbReference type="SAM" id="Phobius"/>
    </source>
</evidence>
<organism evidence="2 3">
    <name type="scientific">Pseudomonas syringae pv. tomato</name>
    <dbReference type="NCBI Taxonomy" id="323"/>
    <lineage>
        <taxon>Bacteria</taxon>
        <taxon>Pseudomonadati</taxon>
        <taxon>Pseudomonadota</taxon>
        <taxon>Gammaproteobacteria</taxon>
        <taxon>Pseudomonadales</taxon>
        <taxon>Pseudomonadaceae</taxon>
        <taxon>Pseudomonas</taxon>
    </lineage>
</organism>
<sequence>MSTAIKFVYPTLALSLWHTVTLTFRGIVTLQAAKFVKKLTEFILCFILAFAISRYGMPLYPITSWLVDHSYQYFSHYQDDTYESGADPVTFISLMVIIFVYSLILYSLLRWLLKKILPR</sequence>
<accession>A0AAQ0SJW4</accession>
<dbReference type="Proteomes" id="UP001177000">
    <property type="component" value="Chromosome"/>
</dbReference>
<feature type="transmembrane region" description="Helical" evidence="1">
    <location>
        <begin position="39"/>
        <end position="57"/>
    </location>
</feature>
<feature type="transmembrane region" description="Helical" evidence="1">
    <location>
        <begin position="6"/>
        <end position="27"/>
    </location>
</feature>
<keyword evidence="1" id="KW-1133">Transmembrane helix</keyword>
<dbReference type="AlphaFoldDB" id="A0AAQ0SJW4"/>